<accession>M5BJQ4</accession>
<dbReference type="Proteomes" id="UP000012065">
    <property type="component" value="Unassembled WGS sequence"/>
</dbReference>
<evidence type="ECO:0000313" key="1">
    <source>
        <dbReference type="EMBL" id="CCO27503.1"/>
    </source>
</evidence>
<dbReference type="SUPFAM" id="SSF48452">
    <property type="entry name" value="TPR-like"/>
    <property type="match status" value="1"/>
</dbReference>
<dbReference type="Gene3D" id="1.25.40.10">
    <property type="entry name" value="Tetratricopeptide repeat domain"/>
    <property type="match status" value="1"/>
</dbReference>
<sequence length="359" mass="40342">MAGATLINIINSIQGNNLPLDPSNVPSQDTSPEGLAQLRSSIWPIMRECWEINPIRRLRAEVVEQRLQEAILLEHSRHFDGPMFDSQLPDKTLPSVIGEEEASFLELKAGQLRETNPDKARSTLVAAALGYLCHGHRDDAYTIQIQIGWILIDQQQFRAAQAHFDAVERAVDGDKLVASKRGLARATVGFGKFDEALEQYSSALALCRAGRFTDYEYMITREMANAILDNPRNQGSPEEALRSQNRARQLFKEALSFSMDPEYVNLEYQAQVRCDLVQLERNAGNELAAQSHAFAAFRCALETERRTMADEVYNYLLETNVLSEAQCNAFRMDLLELHTNTAHIHRQGVDCSSWVGSLS</sequence>
<reference evidence="1 2" key="1">
    <citation type="journal article" date="2013" name="J. Biotechnol.">
        <title>Establishment and interpretation of the genome sequence of the phytopathogenic fungus Rhizoctonia solani AG1-IB isolate 7/3/14.</title>
        <authorList>
            <person name="Wibberg D.W."/>
            <person name="Jelonek L.J."/>
            <person name="Rupp O.R."/>
            <person name="Hennig M.H."/>
            <person name="Eikmeyer F.E."/>
            <person name="Goesmann A.G."/>
            <person name="Hartmann A.H."/>
            <person name="Borriss R.B."/>
            <person name="Grosch R.G."/>
            <person name="Puehler A.P."/>
            <person name="Schlueter A.S."/>
        </authorList>
    </citation>
    <scope>NUCLEOTIDE SEQUENCE [LARGE SCALE GENOMIC DNA]</scope>
    <source>
        <strain evidence="2">AG1-IB / isolate 7/3/14</strain>
    </source>
</reference>
<name>M5BJQ4_THACB</name>
<dbReference type="AlphaFoldDB" id="M5BJQ4"/>
<evidence type="ECO:0000313" key="2">
    <source>
        <dbReference type="Proteomes" id="UP000012065"/>
    </source>
</evidence>
<proteinExistence type="predicted"/>
<gene>
    <name evidence="1" type="ORF">BN14_01483</name>
</gene>
<organism evidence="1 2">
    <name type="scientific">Thanatephorus cucumeris (strain AG1-IB / isolate 7/3/14)</name>
    <name type="common">Lettuce bottom rot fungus</name>
    <name type="synonym">Rhizoctonia solani</name>
    <dbReference type="NCBI Taxonomy" id="1108050"/>
    <lineage>
        <taxon>Eukaryota</taxon>
        <taxon>Fungi</taxon>
        <taxon>Dikarya</taxon>
        <taxon>Basidiomycota</taxon>
        <taxon>Agaricomycotina</taxon>
        <taxon>Agaricomycetes</taxon>
        <taxon>Cantharellales</taxon>
        <taxon>Ceratobasidiaceae</taxon>
        <taxon>Rhizoctonia</taxon>
        <taxon>Rhizoctonia solani AG-1</taxon>
    </lineage>
</organism>
<dbReference type="EMBL" id="CAOJ01001945">
    <property type="protein sequence ID" value="CCO27503.1"/>
    <property type="molecule type" value="Genomic_DNA"/>
</dbReference>
<dbReference type="HOGENOM" id="CLU_772032_0_0_1"/>
<dbReference type="InterPro" id="IPR011990">
    <property type="entry name" value="TPR-like_helical_dom_sf"/>
</dbReference>
<protein>
    <submittedName>
        <fullName evidence="1">Uncharacterized protein</fullName>
    </submittedName>
</protein>
<comment type="caution">
    <text evidence="1">The sequence shown here is derived from an EMBL/GenBank/DDBJ whole genome shotgun (WGS) entry which is preliminary data.</text>
</comment>